<keyword evidence="7" id="KW-0067">ATP-binding</keyword>
<gene>
    <name evidence="15" type="ORF">RRG08_019978</name>
</gene>
<feature type="region of interest" description="Disordered" evidence="13">
    <location>
        <begin position="176"/>
        <end position="299"/>
    </location>
</feature>
<accession>A0AAE1EDG4</accession>
<dbReference type="InterPro" id="IPR041569">
    <property type="entry name" value="AAA_lid_3"/>
</dbReference>
<dbReference type="CDD" id="cd19526">
    <property type="entry name" value="RecA-like_PEX1_r2"/>
    <property type="match status" value="1"/>
</dbReference>
<evidence type="ECO:0000256" key="1">
    <source>
        <dbReference type="ARBA" id="ARBA00004370"/>
    </source>
</evidence>
<dbReference type="PANTHER" id="PTHR23077">
    <property type="entry name" value="AAA-FAMILY ATPASE"/>
    <property type="match status" value="1"/>
</dbReference>
<dbReference type="Proteomes" id="UP001283361">
    <property type="component" value="Unassembled WGS sequence"/>
</dbReference>
<keyword evidence="16" id="KW-1185">Reference proteome</keyword>
<feature type="domain" description="AAA+ ATPase" evidence="14">
    <location>
        <begin position="1040"/>
        <end position="1176"/>
    </location>
</feature>
<keyword evidence="6" id="KW-0378">Hydrolase</keyword>
<dbReference type="SMART" id="SM00382">
    <property type="entry name" value="AAA"/>
    <property type="match status" value="2"/>
</dbReference>
<dbReference type="GO" id="GO:0005778">
    <property type="term" value="C:peroxisomal membrane"/>
    <property type="evidence" value="ECO:0007669"/>
    <property type="project" value="TreeGrafter"/>
</dbReference>
<feature type="region of interest" description="Disordered" evidence="13">
    <location>
        <begin position="1476"/>
        <end position="1510"/>
    </location>
</feature>
<keyword evidence="5" id="KW-0547">Nucleotide-binding</keyword>
<evidence type="ECO:0000256" key="7">
    <source>
        <dbReference type="ARBA" id="ARBA00022840"/>
    </source>
</evidence>
<evidence type="ECO:0000256" key="4">
    <source>
        <dbReference type="ARBA" id="ARBA00022593"/>
    </source>
</evidence>
<dbReference type="Gene3D" id="1.10.8.60">
    <property type="match status" value="2"/>
</dbReference>
<dbReference type="Gene3D" id="3.10.330.10">
    <property type="match status" value="1"/>
</dbReference>
<dbReference type="EMBL" id="JAWDGP010000205">
    <property type="protein sequence ID" value="KAK3802877.1"/>
    <property type="molecule type" value="Genomic_DNA"/>
</dbReference>
<evidence type="ECO:0000256" key="13">
    <source>
        <dbReference type="SAM" id="MobiDB-lite"/>
    </source>
</evidence>
<dbReference type="InterPro" id="IPR029067">
    <property type="entry name" value="CDC48_domain_2-like_sf"/>
</dbReference>
<feature type="compositionally biased region" description="Polar residues" evidence="13">
    <location>
        <begin position="1666"/>
        <end position="1686"/>
    </location>
</feature>
<keyword evidence="9" id="KW-0472">Membrane</keyword>
<evidence type="ECO:0000313" key="16">
    <source>
        <dbReference type="Proteomes" id="UP001283361"/>
    </source>
</evidence>
<feature type="region of interest" description="Disordered" evidence="13">
    <location>
        <begin position="1414"/>
        <end position="1452"/>
    </location>
</feature>
<evidence type="ECO:0000256" key="8">
    <source>
        <dbReference type="ARBA" id="ARBA00022927"/>
    </source>
</evidence>
<feature type="region of interest" description="Disordered" evidence="13">
    <location>
        <begin position="470"/>
        <end position="511"/>
    </location>
</feature>
<feature type="domain" description="AAA+ ATPase" evidence="14">
    <location>
        <begin position="760"/>
        <end position="911"/>
    </location>
</feature>
<dbReference type="SUPFAM" id="SSF52540">
    <property type="entry name" value="P-loop containing nucleoside triphosphate hydrolases"/>
    <property type="match status" value="2"/>
</dbReference>
<evidence type="ECO:0000259" key="14">
    <source>
        <dbReference type="SMART" id="SM00382"/>
    </source>
</evidence>
<dbReference type="Pfam" id="PF17862">
    <property type="entry name" value="AAA_lid_3"/>
    <property type="match status" value="1"/>
</dbReference>
<evidence type="ECO:0000256" key="3">
    <source>
        <dbReference type="ARBA" id="ARBA00022448"/>
    </source>
</evidence>
<dbReference type="PANTHER" id="PTHR23077:SF12">
    <property type="entry name" value="PEROXISOMAL ATPASE PEX1"/>
    <property type="match status" value="1"/>
</dbReference>
<sequence>MNTITTILKFGSSKHCFLSWLESEQKPKPFRTKRSDEVIVYEAELSSTTKAYFSLHKLSVELTPGDVVEINGLYGSKLGLTDGTPLVLRKITAPCPKAKRIFVEPVTIDDWEILESNAGRVETVLLDHVRVVWPGQVLPVWIQRSLCIYLTIVRLEPTSLCVILENNTEIVVAQKGREARNPPPPNTLSLPSQQPQPQQQSSDKMISHKQPLTGHPRPPYGAPHHALGSPCRNRSREFLSSSEFENFDTLEPKPMKQKSPSRSPRNSHSRRLNQSSHLSASSRDSQQDKDNVKPLVRRQSSLMESVMRYIFPSFVNDYRGGDSGDSQSDSDAGSAIDYSMQNLPSRSSVLRVQPLELAWTLEECLPAPRSEAAKHIQQARSFFDMRNSRHSTINVGHRASYSLDHSHNKLQQYQQDIVSPFRCNITGELFQPSTVYVDGEFTKNERLLHPYLPHLPHNFIAKLKRLPSPREKATLAQKTRSKKPMKGTMKNNDTREVTDPKASNIMPPVDTKVDKDLDQVTNDDVDSEDLQPSCYVRVVAIDRKEGLTDEAWQEAADQVLSEQPLLHGHVIVPDLLRRQLRLDATSSVWLQTGTVDLVIPRKVCIFPLSSVPKRISREMIIMAFKHHIKQIASTDHPLVVFQGLFIKFMIFPGTSVEAQITFHGENDMLAPQAVTMLSEMNIESVLVTYDNDLKGDRLGVLNTRLAYFQAKDIDPTPFPVKLKTLGGVQNLAKQAMQHLLASTGSRPLSRNTFSVRAGVSHGLLLITGPRGSGKTSLVLGLCRKLSHLPVLAYILFVDCKNLRGKTVSNIQKAMEAVFDEAAWREPSVIVFDDLDTIAPAPSGPETEINGETLYSAKNSQVLQSLLKYEIANNSRVTVIATSQSQATLHPGLVSSRGLHFVQKILDIGAPCKSARAEILKSILQRHSSITAETVHTLNITAIAAKTEGYVARDLDRLVNRALHHKLGEDQDEKKTLTDEDFEMALCDFKPVSIRNVELHKPGDQGWSDVGGLDEVKRALVETLHWPVKYPQLFESCPLRLRSGILLYGAPGTGKTLLAGVVAKECGLNFISVKGPELLSKYVGASEQAVRNLFSRAQSVKPCILFFDEFESIAPRRGHDSTGVTDRVVNQLLTQLDGVEGLAGVYVLGATSRPDLIDPALLRPGRLDKCIKCDLPTTSERRAILQVLTRKMTLSRDVDLVMLAEMCSFFTGADLKALLYNAQLKAIHEAGDSSSCGGPLDTLLNNSGVVRIRGGEMGQCEMRRRGSSSVLLDQTDHSDSRSLSGSRTPGSKSLSRSSSRSGSRSNLRSGYRSNSSSATRPRLRIGSRTESPLASPRIGEEKTKSYPSSPLTANDRMEEKSMVSSSSLPNGAAESNETLDLSWSQEDFFNPRDGSQTDDCDEKKGKVSFYTSSTEIETDSEPAFTEPQQQKVASFPGKPQCKKMDSPMNPDKISRAEDVVDGFEPLFDKLDLNFIDDEDHVDGPLQETALNSRKKNKNPKSSLSPATDSQAKDVNFDCVTNGVTKTGSADSDQDKSSRIVSDSTEDELVKSIVDVLSSVGDDIKQEKVDVAASNLHKQDVNVITSSPKTSISKVQKRDYSFECCVEEADLISAPESPVKASVSPAVETEGTKPMADTDGRLVRSRVHDVMDADPPATKSKRKRDYQRNSSQPEEVNQYSSSQGSNSVFEADLHEPGKGNRRHQKSPSVDRPVVVFTSLEAGLAKLSAEDEAKYLSMVKSIQRRDMNLFSAANARRRISLQLAAKPNVLVQKHFMGGAAMTDRMIDSMKGSTMTDRMIDSMKGATMTDRMIDSVKEATMTDRMINSMKGATMTDRMINSMKGATMTDRMIDSVKEATMTDRMINSMKGATMTDRMIDSMKGATMTDRMINSMKGATMTDRMINSMKGATMTDRMIDSVKEATMTDRMINSMKEATMTDRMIDSMKGATMTDRMINSMKEATMTDRMINSMKGVTMTDRMINSMKGVTMTDRMINSMKGATMTDRMIDSMKGVTMTDRMIDSMKGTAMTDRMIDSMKGTAMTDRKIGCMKGTAMTDRKIGSMKGTAMTDRKIGSMKGTAMTDRMIDSMKGTAMTDRMIDSMKGTVMTDRMIDSMKGTAMTDRMIDSMKGTAMTDRMIDSMKGTAMTDRMIGSLKGAAVIDRMIDSMKGTAMTDRMIDSMKGTAMTDRMIDSGDGGISSEKGLKAVYCFPHGVSRDISLFFLTYLEAKSRLPSLRESLPSERAGGGADSITPWPPQFTRPRVCLYPCDPGHSSNLCSTMPCLTPASGTLWSHCLPALESTSRCEWYRGQAGAPGHQLLSKRFRCDSQPRIID</sequence>
<evidence type="ECO:0000313" key="15">
    <source>
        <dbReference type="EMBL" id="KAK3802877.1"/>
    </source>
</evidence>
<dbReference type="Gene3D" id="3.40.50.300">
    <property type="entry name" value="P-loop containing nucleotide triphosphate hydrolases"/>
    <property type="match status" value="2"/>
</dbReference>
<feature type="compositionally biased region" description="Basic and acidic residues" evidence="13">
    <location>
        <begin position="1634"/>
        <end position="1649"/>
    </location>
</feature>
<comment type="subcellular location">
    <subcellularLocation>
        <location evidence="1">Membrane</location>
    </subcellularLocation>
</comment>
<dbReference type="InterPro" id="IPR003593">
    <property type="entry name" value="AAA+_ATPase"/>
</dbReference>
<dbReference type="InterPro" id="IPR015342">
    <property type="entry name" value="PEX1-N_C-lobe"/>
</dbReference>
<dbReference type="InterPro" id="IPR050168">
    <property type="entry name" value="AAA_ATPase_domain"/>
</dbReference>
<dbReference type="Pfam" id="PF00004">
    <property type="entry name" value="AAA"/>
    <property type="match status" value="2"/>
</dbReference>
<feature type="compositionally biased region" description="Low complexity" evidence="13">
    <location>
        <begin position="187"/>
        <end position="202"/>
    </location>
</feature>
<evidence type="ECO:0000256" key="10">
    <source>
        <dbReference type="ARBA" id="ARBA00032509"/>
    </source>
</evidence>
<evidence type="ECO:0000256" key="9">
    <source>
        <dbReference type="ARBA" id="ARBA00023136"/>
    </source>
</evidence>
<dbReference type="FunFam" id="3.40.50.300:FF:000149">
    <property type="entry name" value="Nuclear valosin-containing protein-like"/>
    <property type="match status" value="1"/>
</dbReference>
<reference evidence="15" key="1">
    <citation type="journal article" date="2023" name="G3 (Bethesda)">
        <title>A reference genome for the long-term kleptoplast-retaining sea slug Elysia crispata morphotype clarki.</title>
        <authorList>
            <person name="Eastman K.E."/>
            <person name="Pendleton A.L."/>
            <person name="Shaikh M.A."/>
            <person name="Suttiyut T."/>
            <person name="Ogas R."/>
            <person name="Tomko P."/>
            <person name="Gavelis G."/>
            <person name="Widhalm J.R."/>
            <person name="Wisecaver J.H."/>
        </authorList>
    </citation>
    <scope>NUCLEOTIDE SEQUENCE</scope>
    <source>
        <strain evidence="15">ECLA1</strain>
    </source>
</reference>
<dbReference type="GO" id="GO:0005524">
    <property type="term" value="F:ATP binding"/>
    <property type="evidence" value="ECO:0007669"/>
    <property type="project" value="UniProtKB-KW"/>
</dbReference>
<feature type="compositionally biased region" description="Low complexity" evidence="13">
    <location>
        <begin position="1290"/>
        <end position="1316"/>
    </location>
</feature>
<evidence type="ECO:0000256" key="11">
    <source>
        <dbReference type="ARBA" id="ARBA00034532"/>
    </source>
</evidence>
<keyword evidence="4" id="KW-0962">Peroxisome biogenesis</keyword>
<dbReference type="GO" id="GO:0016887">
    <property type="term" value="F:ATP hydrolysis activity"/>
    <property type="evidence" value="ECO:0007669"/>
    <property type="project" value="InterPro"/>
</dbReference>
<feature type="compositionally biased region" description="Polar residues" evidence="13">
    <location>
        <begin position="272"/>
        <end position="284"/>
    </location>
</feature>
<comment type="catalytic activity">
    <reaction evidence="12">
        <text>ATP + H2O = ADP + phosphate + H(+)</text>
        <dbReference type="Rhea" id="RHEA:13065"/>
        <dbReference type="ChEBI" id="CHEBI:15377"/>
        <dbReference type="ChEBI" id="CHEBI:15378"/>
        <dbReference type="ChEBI" id="CHEBI:30616"/>
        <dbReference type="ChEBI" id="CHEBI:43474"/>
        <dbReference type="ChEBI" id="CHEBI:456216"/>
    </reaction>
    <physiologicalReaction direction="left-to-right" evidence="12">
        <dbReference type="Rhea" id="RHEA:13066"/>
    </physiologicalReaction>
</comment>
<dbReference type="InterPro" id="IPR027417">
    <property type="entry name" value="P-loop_NTPase"/>
</dbReference>
<evidence type="ECO:0000256" key="2">
    <source>
        <dbReference type="ARBA" id="ARBA00006914"/>
    </source>
</evidence>
<dbReference type="InterPro" id="IPR003960">
    <property type="entry name" value="ATPase_AAA_CS"/>
</dbReference>
<dbReference type="PROSITE" id="PS00674">
    <property type="entry name" value="AAA"/>
    <property type="match status" value="1"/>
</dbReference>
<keyword evidence="8" id="KW-0653">Protein transport</keyword>
<comment type="caution">
    <text evidence="15">The sequence shown here is derived from an EMBL/GenBank/DDBJ whole genome shotgun (WGS) entry which is preliminary data.</text>
</comment>
<feature type="compositionally biased region" description="Polar residues" evidence="13">
    <location>
        <begin position="1361"/>
        <end position="1377"/>
    </location>
</feature>
<dbReference type="GO" id="GO:0016558">
    <property type="term" value="P:protein import into peroxisome matrix"/>
    <property type="evidence" value="ECO:0007669"/>
    <property type="project" value="TreeGrafter"/>
</dbReference>
<comment type="similarity">
    <text evidence="2">Belongs to the AAA ATPase family.</text>
</comment>
<evidence type="ECO:0000256" key="5">
    <source>
        <dbReference type="ARBA" id="ARBA00022741"/>
    </source>
</evidence>
<feature type="compositionally biased region" description="Polar residues" evidence="13">
    <location>
        <begin position="1280"/>
        <end position="1289"/>
    </location>
</feature>
<dbReference type="GO" id="GO:0005829">
    <property type="term" value="C:cytosol"/>
    <property type="evidence" value="ECO:0007669"/>
    <property type="project" value="TreeGrafter"/>
</dbReference>
<evidence type="ECO:0000256" key="12">
    <source>
        <dbReference type="ARBA" id="ARBA00048778"/>
    </source>
</evidence>
<feature type="region of interest" description="Disordered" evidence="13">
    <location>
        <begin position="1522"/>
        <end position="1542"/>
    </location>
</feature>
<feature type="region of interest" description="Disordered" evidence="13">
    <location>
        <begin position="1613"/>
        <end position="1707"/>
    </location>
</feature>
<name>A0AAE1EDG4_9GAST</name>
<organism evidence="15 16">
    <name type="scientific">Elysia crispata</name>
    <name type="common">lettuce slug</name>
    <dbReference type="NCBI Taxonomy" id="231223"/>
    <lineage>
        <taxon>Eukaryota</taxon>
        <taxon>Metazoa</taxon>
        <taxon>Spiralia</taxon>
        <taxon>Lophotrochozoa</taxon>
        <taxon>Mollusca</taxon>
        <taxon>Gastropoda</taxon>
        <taxon>Heterobranchia</taxon>
        <taxon>Euthyneura</taxon>
        <taxon>Panpulmonata</taxon>
        <taxon>Sacoglossa</taxon>
        <taxon>Placobranchoidea</taxon>
        <taxon>Plakobranchidae</taxon>
        <taxon>Elysia</taxon>
    </lineage>
</organism>
<proteinExistence type="inferred from homology"/>
<dbReference type="InterPro" id="IPR003959">
    <property type="entry name" value="ATPase_AAA_core"/>
</dbReference>
<protein>
    <recommendedName>
        <fullName evidence="11">Peroxisomal ATPase PEX1</fullName>
    </recommendedName>
    <alternativeName>
        <fullName evidence="10">Peroxin-1</fullName>
    </alternativeName>
</protein>
<dbReference type="SUPFAM" id="SSF54585">
    <property type="entry name" value="Cdc48 domain 2-like"/>
    <property type="match status" value="1"/>
</dbReference>
<dbReference type="Pfam" id="PF09262">
    <property type="entry name" value="PEX-1N"/>
    <property type="match status" value="1"/>
</dbReference>
<feature type="region of interest" description="Disordered" evidence="13">
    <location>
        <begin position="1260"/>
        <end position="1377"/>
    </location>
</feature>
<evidence type="ECO:0000256" key="6">
    <source>
        <dbReference type="ARBA" id="ARBA00022801"/>
    </source>
</evidence>
<keyword evidence="3" id="KW-0813">Transport</keyword>